<evidence type="ECO:0000313" key="8">
    <source>
        <dbReference type="EMBL" id="MBR7834892.1"/>
    </source>
</evidence>
<dbReference type="AlphaFoldDB" id="A0A941EQZ6"/>
<dbReference type="GO" id="GO:0006707">
    <property type="term" value="P:cholesterol catabolic process"/>
    <property type="evidence" value="ECO:0007669"/>
    <property type="project" value="TreeGrafter"/>
</dbReference>
<dbReference type="PANTHER" id="PTHR46696:SF4">
    <property type="entry name" value="BIOTIN BIOSYNTHESIS CYTOCHROME P450"/>
    <property type="match status" value="1"/>
</dbReference>
<evidence type="ECO:0000256" key="4">
    <source>
        <dbReference type="ARBA" id="ARBA00023002"/>
    </source>
</evidence>
<dbReference type="Pfam" id="PF00067">
    <property type="entry name" value="p450"/>
    <property type="match status" value="1"/>
</dbReference>
<dbReference type="InterPro" id="IPR017972">
    <property type="entry name" value="Cyt_P450_CS"/>
</dbReference>
<evidence type="ECO:0000256" key="5">
    <source>
        <dbReference type="ARBA" id="ARBA00023004"/>
    </source>
</evidence>
<evidence type="ECO:0000256" key="6">
    <source>
        <dbReference type="ARBA" id="ARBA00023033"/>
    </source>
</evidence>
<evidence type="ECO:0000256" key="2">
    <source>
        <dbReference type="ARBA" id="ARBA00022617"/>
    </source>
</evidence>
<evidence type="ECO:0000256" key="1">
    <source>
        <dbReference type="ARBA" id="ARBA00010617"/>
    </source>
</evidence>
<dbReference type="InterPro" id="IPR001128">
    <property type="entry name" value="Cyt_P450"/>
</dbReference>
<dbReference type="Proteomes" id="UP000675781">
    <property type="component" value="Unassembled WGS sequence"/>
</dbReference>
<keyword evidence="3 7" id="KW-0479">Metal-binding</keyword>
<keyword evidence="6 7" id="KW-0503">Monooxygenase</keyword>
<name>A0A941EQZ6_9ACTN</name>
<keyword evidence="5 7" id="KW-0408">Iron</keyword>
<dbReference type="GO" id="GO:0020037">
    <property type="term" value="F:heme binding"/>
    <property type="evidence" value="ECO:0007669"/>
    <property type="project" value="InterPro"/>
</dbReference>
<dbReference type="InterPro" id="IPR002397">
    <property type="entry name" value="Cyt_P450_B"/>
</dbReference>
<gene>
    <name evidence="8" type="ORF">KDL01_16585</name>
</gene>
<proteinExistence type="inferred from homology"/>
<organism evidence="8 9">
    <name type="scientific">Actinospica durhamensis</name>
    <dbReference type="NCBI Taxonomy" id="1508375"/>
    <lineage>
        <taxon>Bacteria</taxon>
        <taxon>Bacillati</taxon>
        <taxon>Actinomycetota</taxon>
        <taxon>Actinomycetes</taxon>
        <taxon>Catenulisporales</taxon>
        <taxon>Actinospicaceae</taxon>
        <taxon>Actinospica</taxon>
    </lineage>
</organism>
<sequence length="418" mass="46460">MTDQLTGNCPVVTGQCPVAHGVPDLVDPTMHSDGDPHAVWRELRRDDPVSRHAVDEERSFWSVTRYDDCDRVLRDHETFTSARGTMIDLIGTDDPAGGSQLAVTDPPRHTVMREPLQRALTIRAVERSSRVIGVQINRLLEPLAKDGGFDFAEAMLAMPMAVTGILMGLPDSDWDRLTRLTTVCIAPDDPEYRNPRGRDHTLQAAHRELFAYFQDIVEERDRHQGEDLISILLQTEFDGRRMSRGEIVSNCYSMLLGANVTTPHAPSFAMVELMGTPLLEEWAASPGLIRSGVEEALRWASPITYFMRYATREVELSGTKIGAGDAVVAWIASANRDERVFPDSFTFDIARRPNRHIAFGAGAHHCVGHSVARVTLRLLFAELFKRFTGFAPAGPAQRLASNFVTGYKHLPMTAELKG</sequence>
<dbReference type="PRINTS" id="PR00359">
    <property type="entry name" value="BP450"/>
</dbReference>
<evidence type="ECO:0000256" key="7">
    <source>
        <dbReference type="RuleBase" id="RU000461"/>
    </source>
</evidence>
<dbReference type="GO" id="GO:0008395">
    <property type="term" value="F:steroid hydroxylase activity"/>
    <property type="evidence" value="ECO:0007669"/>
    <property type="project" value="TreeGrafter"/>
</dbReference>
<protein>
    <submittedName>
        <fullName evidence="8">Cytochrome P450</fullName>
    </submittedName>
</protein>
<keyword evidence="4 7" id="KW-0560">Oxidoreductase</keyword>
<dbReference type="FunFam" id="1.10.630.10:FF:000018">
    <property type="entry name" value="Cytochrome P450 monooxygenase"/>
    <property type="match status" value="1"/>
</dbReference>
<dbReference type="GO" id="GO:0005506">
    <property type="term" value="F:iron ion binding"/>
    <property type="evidence" value="ECO:0007669"/>
    <property type="project" value="InterPro"/>
</dbReference>
<dbReference type="Gene3D" id="1.10.630.10">
    <property type="entry name" value="Cytochrome P450"/>
    <property type="match status" value="1"/>
</dbReference>
<keyword evidence="9" id="KW-1185">Reference proteome</keyword>
<dbReference type="CDD" id="cd11033">
    <property type="entry name" value="CYP142-like"/>
    <property type="match status" value="1"/>
</dbReference>
<dbReference type="PANTHER" id="PTHR46696">
    <property type="entry name" value="P450, PUTATIVE (EUROFUNG)-RELATED"/>
    <property type="match status" value="1"/>
</dbReference>
<comment type="caution">
    <text evidence="8">The sequence shown here is derived from an EMBL/GenBank/DDBJ whole genome shotgun (WGS) entry which is preliminary data.</text>
</comment>
<keyword evidence="2 7" id="KW-0349">Heme</keyword>
<dbReference type="SUPFAM" id="SSF48264">
    <property type="entry name" value="Cytochrome P450"/>
    <property type="match status" value="1"/>
</dbReference>
<reference evidence="8" key="1">
    <citation type="submission" date="2021-04" db="EMBL/GenBank/DDBJ databases">
        <title>Genome based classification of Actinospica acidithermotolerans sp. nov., an actinobacterium isolated from an Indonesian hot spring.</title>
        <authorList>
            <person name="Kusuma A.B."/>
            <person name="Putra K.E."/>
            <person name="Nafisah S."/>
            <person name="Loh J."/>
            <person name="Nouioui I."/>
            <person name="Goodfellow M."/>
        </authorList>
    </citation>
    <scope>NUCLEOTIDE SEQUENCE</scope>
    <source>
        <strain evidence="8">CSCA 57</strain>
    </source>
</reference>
<evidence type="ECO:0000256" key="3">
    <source>
        <dbReference type="ARBA" id="ARBA00022723"/>
    </source>
</evidence>
<dbReference type="EMBL" id="JAGSOG010000074">
    <property type="protein sequence ID" value="MBR7834892.1"/>
    <property type="molecule type" value="Genomic_DNA"/>
</dbReference>
<comment type="similarity">
    <text evidence="1 7">Belongs to the cytochrome P450 family.</text>
</comment>
<accession>A0A941EQZ6</accession>
<dbReference type="GO" id="GO:0036199">
    <property type="term" value="F:cholest-4-en-3-one 26-monooxygenase activity"/>
    <property type="evidence" value="ECO:0007669"/>
    <property type="project" value="TreeGrafter"/>
</dbReference>
<dbReference type="InterPro" id="IPR036396">
    <property type="entry name" value="Cyt_P450_sf"/>
</dbReference>
<evidence type="ECO:0000313" key="9">
    <source>
        <dbReference type="Proteomes" id="UP000675781"/>
    </source>
</evidence>
<dbReference type="PROSITE" id="PS00086">
    <property type="entry name" value="CYTOCHROME_P450"/>
    <property type="match status" value="1"/>
</dbReference>